<sequence length="70" mass="7936">MRGRQAEPHSKPFEWGRCEPLFLTSLLSDLHPGEGEGEPSIAEKAPDEDRAQLIREPLAIEREIAEELKK</sequence>
<evidence type="ECO:0000313" key="2">
    <source>
        <dbReference type="EMBL" id="HGH61761.1"/>
    </source>
</evidence>
<proteinExistence type="predicted"/>
<gene>
    <name evidence="2" type="ORF">ENV54_10735</name>
</gene>
<dbReference type="AlphaFoldDB" id="A0A7C4ASS5"/>
<accession>A0A7C4ASS5</accession>
<evidence type="ECO:0000256" key="1">
    <source>
        <dbReference type="SAM" id="MobiDB-lite"/>
    </source>
</evidence>
<dbReference type="EMBL" id="DTGT01000345">
    <property type="protein sequence ID" value="HGH61761.1"/>
    <property type="molecule type" value="Genomic_DNA"/>
</dbReference>
<comment type="caution">
    <text evidence="2">The sequence shown here is derived from an EMBL/GenBank/DDBJ whole genome shotgun (WGS) entry which is preliminary data.</text>
</comment>
<feature type="region of interest" description="Disordered" evidence="1">
    <location>
        <begin position="29"/>
        <end position="50"/>
    </location>
</feature>
<name>A0A7C4ASS5_9BACT</name>
<protein>
    <submittedName>
        <fullName evidence="2">Uncharacterized protein</fullName>
    </submittedName>
</protein>
<organism evidence="2">
    <name type="scientific">Desulfomonile tiedjei</name>
    <dbReference type="NCBI Taxonomy" id="2358"/>
    <lineage>
        <taxon>Bacteria</taxon>
        <taxon>Pseudomonadati</taxon>
        <taxon>Thermodesulfobacteriota</taxon>
        <taxon>Desulfomonilia</taxon>
        <taxon>Desulfomonilales</taxon>
        <taxon>Desulfomonilaceae</taxon>
        <taxon>Desulfomonile</taxon>
    </lineage>
</organism>
<reference evidence="2" key="1">
    <citation type="journal article" date="2020" name="mSystems">
        <title>Genome- and Community-Level Interaction Insights into Carbon Utilization and Element Cycling Functions of Hydrothermarchaeota in Hydrothermal Sediment.</title>
        <authorList>
            <person name="Zhou Z."/>
            <person name="Liu Y."/>
            <person name="Xu W."/>
            <person name="Pan J."/>
            <person name="Luo Z.H."/>
            <person name="Li M."/>
        </authorList>
    </citation>
    <scope>NUCLEOTIDE SEQUENCE [LARGE SCALE GENOMIC DNA]</scope>
    <source>
        <strain evidence="2">SpSt-769</strain>
    </source>
</reference>